<evidence type="ECO:0000313" key="5">
    <source>
        <dbReference type="EMBL" id="MBN9644741.1"/>
    </source>
</evidence>
<dbReference type="GO" id="GO:0006574">
    <property type="term" value="P:L-valine catabolic process"/>
    <property type="evidence" value="ECO:0007669"/>
    <property type="project" value="TreeGrafter"/>
</dbReference>
<comment type="caution">
    <text evidence="5">The sequence shown here is derived from an EMBL/GenBank/DDBJ whole genome shotgun (WGS) entry which is preliminary data.</text>
</comment>
<reference evidence="5" key="1">
    <citation type="submission" date="2021-03" db="EMBL/GenBank/DDBJ databases">
        <authorList>
            <person name="Sun Q."/>
        </authorList>
    </citation>
    <scope>NUCLEOTIDE SEQUENCE</scope>
    <source>
        <strain evidence="5">CCM 8862</strain>
    </source>
</reference>
<evidence type="ECO:0000259" key="4">
    <source>
        <dbReference type="Pfam" id="PF16113"/>
    </source>
</evidence>
<dbReference type="Pfam" id="PF16113">
    <property type="entry name" value="ECH_2"/>
    <property type="match status" value="1"/>
</dbReference>
<keyword evidence="6" id="KW-1185">Reference proteome</keyword>
<evidence type="ECO:0000256" key="1">
    <source>
        <dbReference type="ARBA" id="ARBA00001709"/>
    </source>
</evidence>
<dbReference type="PANTHER" id="PTHR43176:SF3">
    <property type="entry name" value="3-HYDROXYISOBUTYRYL-COA HYDROLASE, MITOCHONDRIAL"/>
    <property type="match status" value="1"/>
</dbReference>
<dbReference type="EC" id="3.1.2.4" evidence="2"/>
<dbReference type="InterPro" id="IPR045004">
    <property type="entry name" value="ECH_dom"/>
</dbReference>
<proteinExistence type="predicted"/>
<name>A0A939E1H7_9CORY</name>
<dbReference type="NCBIfam" id="NF004127">
    <property type="entry name" value="PRK05617.1"/>
    <property type="match status" value="1"/>
</dbReference>
<dbReference type="PANTHER" id="PTHR43176">
    <property type="entry name" value="3-HYDROXYISOBUTYRYL-COA HYDROLASE-RELATED"/>
    <property type="match status" value="1"/>
</dbReference>
<comment type="catalytic activity">
    <reaction evidence="1">
        <text>3-hydroxy-2-methylpropanoyl-CoA + H2O = 3-hydroxy-2-methylpropanoate + CoA + H(+)</text>
        <dbReference type="Rhea" id="RHEA:20888"/>
        <dbReference type="ChEBI" id="CHEBI:11805"/>
        <dbReference type="ChEBI" id="CHEBI:15377"/>
        <dbReference type="ChEBI" id="CHEBI:15378"/>
        <dbReference type="ChEBI" id="CHEBI:57287"/>
        <dbReference type="ChEBI" id="CHEBI:57340"/>
        <dbReference type="EC" id="3.1.2.4"/>
    </reaction>
</comment>
<sequence>MTHRGTENLVYAFARNSTGVLALNRPKALNSLNHEMVEIITGALEQWRDDDSVHRVVIYSTSGKAFCAGGDVRMSREAALAGNHAPADQFFTEEYELNDLLANFPKPVVAVIDGIVMGGGLGISMHGSHRVITEKALAAMPEMAIGFCPDVGATWMFPRMSSEQSAPSKALAQFLCLTGYRMNAADMLYTGLATDFVATGDAEAFTDMLIAESLDEALEFYSGPRPTGSRLKAMRDDIEACFDFDHFADIEAALADHPNREFCQMVADLFAPANPTSLVATAELIAANCTVTSIRKALDNEFTMGARLRRDANFVEGVRAVLVDKDRSPHFDPATTGAVDAAAYADLVD</sequence>
<dbReference type="EMBL" id="JAFLEQ010000016">
    <property type="protein sequence ID" value="MBN9644741.1"/>
    <property type="molecule type" value="Genomic_DNA"/>
</dbReference>
<gene>
    <name evidence="5" type="ORF">JZY06_08990</name>
</gene>
<evidence type="ECO:0000313" key="6">
    <source>
        <dbReference type="Proteomes" id="UP000664332"/>
    </source>
</evidence>
<dbReference type="Proteomes" id="UP000664332">
    <property type="component" value="Unassembled WGS sequence"/>
</dbReference>
<dbReference type="RefSeq" id="WP_207279220.1">
    <property type="nucleotide sequence ID" value="NZ_JAFLEQ010000016.1"/>
</dbReference>
<dbReference type="SUPFAM" id="SSF52096">
    <property type="entry name" value="ClpP/crotonase"/>
    <property type="match status" value="1"/>
</dbReference>
<accession>A0A939E1H7</accession>
<dbReference type="InterPro" id="IPR029045">
    <property type="entry name" value="ClpP/crotonase-like_dom_sf"/>
</dbReference>
<dbReference type="AlphaFoldDB" id="A0A939E1H7"/>
<dbReference type="CDD" id="cd06558">
    <property type="entry name" value="crotonase-like"/>
    <property type="match status" value="1"/>
</dbReference>
<dbReference type="InterPro" id="IPR032259">
    <property type="entry name" value="HIBYL-CoA-H"/>
</dbReference>
<evidence type="ECO:0000256" key="3">
    <source>
        <dbReference type="ARBA" id="ARBA00022801"/>
    </source>
</evidence>
<evidence type="ECO:0000256" key="2">
    <source>
        <dbReference type="ARBA" id="ARBA00011915"/>
    </source>
</evidence>
<protein>
    <recommendedName>
        <fullName evidence="2">3-hydroxyisobutyryl-CoA hydrolase</fullName>
        <ecNumber evidence="2">3.1.2.4</ecNumber>
    </recommendedName>
</protein>
<dbReference type="GO" id="GO:0003860">
    <property type="term" value="F:3-hydroxyisobutyryl-CoA hydrolase activity"/>
    <property type="evidence" value="ECO:0007669"/>
    <property type="project" value="UniProtKB-EC"/>
</dbReference>
<keyword evidence="3" id="KW-0378">Hydrolase</keyword>
<dbReference type="Gene3D" id="3.90.226.10">
    <property type="entry name" value="2-enoyl-CoA Hydratase, Chain A, domain 1"/>
    <property type="match status" value="1"/>
</dbReference>
<feature type="domain" description="Enoyl-CoA hydratase/isomerase" evidence="4">
    <location>
        <begin position="19"/>
        <end position="345"/>
    </location>
</feature>
<organism evidence="5 6">
    <name type="scientific">Corynebacterium mendelii</name>
    <dbReference type="NCBI Taxonomy" id="2765362"/>
    <lineage>
        <taxon>Bacteria</taxon>
        <taxon>Bacillati</taxon>
        <taxon>Actinomycetota</taxon>
        <taxon>Actinomycetes</taxon>
        <taxon>Mycobacteriales</taxon>
        <taxon>Corynebacteriaceae</taxon>
        <taxon>Corynebacterium</taxon>
    </lineage>
</organism>